<dbReference type="Gene3D" id="1.10.10.10">
    <property type="entry name" value="Winged helix-like DNA-binding domain superfamily/Winged helix DNA-binding domain"/>
    <property type="match status" value="1"/>
</dbReference>
<keyword evidence="7" id="KW-1185">Reference proteome</keyword>
<evidence type="ECO:0000313" key="6">
    <source>
        <dbReference type="EMBL" id="BCT78216.1"/>
    </source>
</evidence>
<accession>A0ABM7Q0W7</accession>
<evidence type="ECO:0000256" key="1">
    <source>
        <dbReference type="ARBA" id="ARBA00023015"/>
    </source>
</evidence>
<dbReference type="RefSeq" id="WP_274602901.1">
    <property type="nucleotide sequence ID" value="NZ_AP024525.1"/>
</dbReference>
<dbReference type="Gene3D" id="3.30.450.40">
    <property type="match status" value="1"/>
</dbReference>
<dbReference type="Pfam" id="PF09339">
    <property type="entry name" value="HTH_IclR"/>
    <property type="match status" value="1"/>
</dbReference>
<dbReference type="SUPFAM" id="SSF55781">
    <property type="entry name" value="GAF domain-like"/>
    <property type="match status" value="1"/>
</dbReference>
<dbReference type="InterPro" id="IPR014757">
    <property type="entry name" value="Tscrpt_reg_IclR_C"/>
</dbReference>
<keyword evidence="3" id="KW-0804">Transcription</keyword>
<dbReference type="InterPro" id="IPR050707">
    <property type="entry name" value="HTH_MetabolicPath_Reg"/>
</dbReference>
<dbReference type="EMBL" id="AP024525">
    <property type="protein sequence ID" value="BCT78216.1"/>
    <property type="molecule type" value="Genomic_DNA"/>
</dbReference>
<dbReference type="InterPro" id="IPR029016">
    <property type="entry name" value="GAF-like_dom_sf"/>
</dbReference>
<dbReference type="Proteomes" id="UP001319861">
    <property type="component" value="Chromosome"/>
</dbReference>
<evidence type="ECO:0000256" key="2">
    <source>
        <dbReference type="ARBA" id="ARBA00023125"/>
    </source>
</evidence>
<gene>
    <name evidence="6" type="ORF">SCMU_40580</name>
</gene>
<evidence type="ECO:0000259" key="4">
    <source>
        <dbReference type="PROSITE" id="PS51077"/>
    </source>
</evidence>
<keyword evidence="2" id="KW-0238">DNA-binding</keyword>
<feature type="domain" description="HTH iclR-type" evidence="4">
    <location>
        <begin position="9"/>
        <end position="71"/>
    </location>
</feature>
<reference evidence="6 7" key="1">
    <citation type="journal article" date="2021" name="J. Biosci. Bioeng.">
        <title>Identification and characterization of a chc gene cluster responsible for the aromatization pathway of cyclohexanecarboxylate degradation in Sinomonas cyclohexanicum ATCC 51369.</title>
        <authorList>
            <person name="Yamamoto T."/>
            <person name="Hasegawa Y."/>
            <person name="Lau P.C.K."/>
            <person name="Iwaki H."/>
        </authorList>
    </citation>
    <scope>NUCLEOTIDE SEQUENCE [LARGE SCALE GENOMIC DNA]</scope>
    <source>
        <strain evidence="6 7">ATCC 51369</strain>
    </source>
</reference>
<dbReference type="PROSITE" id="PS51078">
    <property type="entry name" value="ICLR_ED"/>
    <property type="match status" value="1"/>
</dbReference>
<sequence>MSYRSDSKPSAAVNAIRVLETVARFGTGTTAKEVTDTLHMAQATAYRVLNSLVADEFLARTSDLRGFALGHAISGLITAATPPTVPTAARNEIEKFRAGNRFAVHLVMFRNAALRVADEDPDYPVRSVFEMLRNPHASAAGKLMLAHLEERESLFPGGPLVRVTGHTIADHARLKEELAEIRSKGEAVEINELEEGSASLAVPVTRPSGSVGAAVCLTGSAERFDSICEHAESARALASRLAPLLF</sequence>
<keyword evidence="1" id="KW-0805">Transcription regulation</keyword>
<evidence type="ECO:0000256" key="3">
    <source>
        <dbReference type="ARBA" id="ARBA00023163"/>
    </source>
</evidence>
<evidence type="ECO:0000259" key="5">
    <source>
        <dbReference type="PROSITE" id="PS51078"/>
    </source>
</evidence>
<organism evidence="6 7">
    <name type="scientific">Sinomonas cyclohexanicum</name>
    <name type="common">Corynebacterium cyclohexanicum</name>
    <dbReference type="NCBI Taxonomy" id="322009"/>
    <lineage>
        <taxon>Bacteria</taxon>
        <taxon>Bacillati</taxon>
        <taxon>Actinomycetota</taxon>
        <taxon>Actinomycetes</taxon>
        <taxon>Micrococcales</taxon>
        <taxon>Micrococcaceae</taxon>
        <taxon>Sinomonas</taxon>
    </lineage>
</organism>
<dbReference type="PROSITE" id="PS51077">
    <property type="entry name" value="HTH_ICLR"/>
    <property type="match status" value="1"/>
</dbReference>
<dbReference type="SUPFAM" id="SSF46785">
    <property type="entry name" value="Winged helix' DNA-binding domain"/>
    <property type="match status" value="1"/>
</dbReference>
<protein>
    <submittedName>
        <fullName evidence="6">IclR family transcriptional regulator</fullName>
    </submittedName>
</protein>
<feature type="domain" description="IclR-ED" evidence="5">
    <location>
        <begin position="65"/>
        <end position="246"/>
    </location>
</feature>
<proteinExistence type="predicted"/>
<dbReference type="PANTHER" id="PTHR30136">
    <property type="entry name" value="HELIX-TURN-HELIX TRANSCRIPTIONAL REGULATOR, ICLR FAMILY"/>
    <property type="match status" value="1"/>
</dbReference>
<dbReference type="InterPro" id="IPR005471">
    <property type="entry name" value="Tscrpt_reg_IclR_N"/>
</dbReference>
<name>A0ABM7Q0W7_SINCY</name>
<dbReference type="InterPro" id="IPR036388">
    <property type="entry name" value="WH-like_DNA-bd_sf"/>
</dbReference>
<dbReference type="PANTHER" id="PTHR30136:SF24">
    <property type="entry name" value="HTH-TYPE TRANSCRIPTIONAL REPRESSOR ALLR"/>
    <property type="match status" value="1"/>
</dbReference>
<dbReference type="InterPro" id="IPR036390">
    <property type="entry name" value="WH_DNA-bd_sf"/>
</dbReference>
<dbReference type="Pfam" id="PF01614">
    <property type="entry name" value="IclR_C"/>
    <property type="match status" value="1"/>
</dbReference>
<evidence type="ECO:0000313" key="7">
    <source>
        <dbReference type="Proteomes" id="UP001319861"/>
    </source>
</evidence>